<feature type="domain" description="Opine dehydrogenase" evidence="3">
    <location>
        <begin position="180"/>
        <end position="319"/>
    </location>
</feature>
<dbReference type="Gene3D" id="3.40.50.720">
    <property type="entry name" value="NAD(P)-binding Rossmann-like Domain"/>
    <property type="match status" value="1"/>
</dbReference>
<keyword evidence="5" id="KW-1185">Reference proteome</keyword>
<dbReference type="RefSeq" id="WP_262400510.1">
    <property type="nucleotide sequence ID" value="NZ_JACRTB010000020.1"/>
</dbReference>
<comment type="caution">
    <text evidence="4">The sequence shown here is derived from an EMBL/GenBank/DDBJ whole genome shotgun (WGS) entry which is preliminary data.</text>
</comment>
<organism evidence="4 5">
    <name type="scientific">Yanshouia hominis</name>
    <dbReference type="NCBI Taxonomy" id="2763673"/>
    <lineage>
        <taxon>Bacteria</taxon>
        <taxon>Bacillati</taxon>
        <taxon>Bacillota</taxon>
        <taxon>Clostridia</taxon>
        <taxon>Eubacteriales</taxon>
        <taxon>Oscillospiraceae</taxon>
        <taxon>Yanshouia</taxon>
    </lineage>
</organism>
<accession>A0ABR7NKU5</accession>
<dbReference type="PANTHER" id="PTHR38015">
    <property type="entry name" value="BLR6086 PROTEIN"/>
    <property type="match status" value="1"/>
</dbReference>
<dbReference type="Pfam" id="PF01210">
    <property type="entry name" value="NAD_Gly3P_dh_N"/>
    <property type="match status" value="1"/>
</dbReference>
<gene>
    <name evidence="4" type="ORF">H8717_11550</name>
</gene>
<dbReference type="InterPro" id="IPR013328">
    <property type="entry name" value="6PGD_dom2"/>
</dbReference>
<keyword evidence="1" id="KW-0560">Oxidoreductase</keyword>
<dbReference type="Proteomes" id="UP000658131">
    <property type="component" value="Unassembled WGS sequence"/>
</dbReference>
<dbReference type="InterPro" id="IPR008927">
    <property type="entry name" value="6-PGluconate_DH-like_C_sf"/>
</dbReference>
<evidence type="ECO:0000256" key="1">
    <source>
        <dbReference type="ARBA" id="ARBA00023002"/>
    </source>
</evidence>
<dbReference type="InterPro" id="IPR003421">
    <property type="entry name" value="Opine_DH"/>
</dbReference>
<evidence type="ECO:0000313" key="4">
    <source>
        <dbReference type="EMBL" id="MBC8577038.1"/>
    </source>
</evidence>
<name>A0ABR7NKU5_9FIRM</name>
<evidence type="ECO:0000259" key="3">
    <source>
        <dbReference type="Pfam" id="PF02317"/>
    </source>
</evidence>
<dbReference type="InterPro" id="IPR011128">
    <property type="entry name" value="G3P_DH_NAD-dep_N"/>
</dbReference>
<dbReference type="PANTHER" id="PTHR38015:SF1">
    <property type="entry name" value="OPINE DEHYDROGENASE DOMAIN-CONTAINING PROTEIN"/>
    <property type="match status" value="1"/>
</dbReference>
<protein>
    <submittedName>
        <fullName evidence="4">NAD/NADP octopine/nopaline dehydrogenase family protein</fullName>
    </submittedName>
</protein>
<evidence type="ECO:0000313" key="5">
    <source>
        <dbReference type="Proteomes" id="UP000658131"/>
    </source>
</evidence>
<dbReference type="PROSITE" id="PS00065">
    <property type="entry name" value="D_2_HYDROXYACID_DH_1"/>
    <property type="match status" value="1"/>
</dbReference>
<sequence length="343" mass="37413">MKIAVLGLGKIGHNTAALLTERGFEVVGFTRDEDKARAVNEYGITVSGALTGNFKVKATTDIAKAVDGAKFLVVTTTSKGHKPMAKLLKGHLQEGQRVVIITGNWGAYEFYSVLKDEAIAKQIVIGETSGNLAASPTLTYPATTLMKPSKKSMSFATIPAAAAPCVVEELHQAFPEFYAVENVLDTSLNNTNPPVHVPFCIFNITRMANGEDAQFYGECLPPILLDFTMAADAERCAVAKALGAEPKSILRLMNDAWKVDYDNIKDLGLENASLKSVKLPKTPYHRFLTEDVPYGYMSVSRLGKKYGVPTPRIDLLVEAYRYLLADHAEMDGPEFDVDMSEVL</sequence>
<evidence type="ECO:0000259" key="2">
    <source>
        <dbReference type="Pfam" id="PF01210"/>
    </source>
</evidence>
<dbReference type="InterPro" id="IPR051729">
    <property type="entry name" value="Opine/Lysopine_DH"/>
</dbReference>
<proteinExistence type="predicted"/>
<dbReference type="Pfam" id="PF02317">
    <property type="entry name" value="Octopine_DH"/>
    <property type="match status" value="1"/>
</dbReference>
<dbReference type="InterPro" id="IPR029752">
    <property type="entry name" value="D-isomer_DH_CS1"/>
</dbReference>
<dbReference type="EMBL" id="JACRTB010000020">
    <property type="protein sequence ID" value="MBC8577038.1"/>
    <property type="molecule type" value="Genomic_DNA"/>
</dbReference>
<dbReference type="InterPro" id="IPR036291">
    <property type="entry name" value="NAD(P)-bd_dom_sf"/>
</dbReference>
<feature type="domain" description="Glycerol-3-phosphate dehydrogenase NAD-dependent N-terminal" evidence="2">
    <location>
        <begin position="2"/>
        <end position="102"/>
    </location>
</feature>
<dbReference type="SUPFAM" id="SSF51735">
    <property type="entry name" value="NAD(P)-binding Rossmann-fold domains"/>
    <property type="match status" value="1"/>
</dbReference>
<reference evidence="4 5" key="1">
    <citation type="submission" date="2020-08" db="EMBL/GenBank/DDBJ databases">
        <title>Genome public.</title>
        <authorList>
            <person name="Liu C."/>
            <person name="Sun Q."/>
        </authorList>
    </citation>
    <scope>NUCLEOTIDE SEQUENCE [LARGE SCALE GENOMIC DNA]</scope>
    <source>
        <strain evidence="4 5">BX1</strain>
    </source>
</reference>
<dbReference type="Gene3D" id="1.10.1040.10">
    <property type="entry name" value="N-(1-d-carboxylethyl)-l-norvaline Dehydrogenase, domain 2"/>
    <property type="match status" value="1"/>
</dbReference>
<dbReference type="SUPFAM" id="SSF48179">
    <property type="entry name" value="6-phosphogluconate dehydrogenase C-terminal domain-like"/>
    <property type="match status" value="1"/>
</dbReference>